<organism evidence="1 2">
    <name type="scientific">Candidatus Collierbacteria bacterium GW2011_GWF1_44_12</name>
    <dbReference type="NCBI Taxonomy" id="1618402"/>
    <lineage>
        <taxon>Bacteria</taxon>
        <taxon>Candidatus Collieribacteriota</taxon>
    </lineage>
</organism>
<gene>
    <name evidence="1" type="ORF">UW26_C0032G0008</name>
</gene>
<sequence>IDVERGGKEKIRIGGIRSKNRENEYEDRE</sequence>
<proteinExistence type="predicted"/>
<evidence type="ECO:0000313" key="2">
    <source>
        <dbReference type="Proteomes" id="UP000034097"/>
    </source>
</evidence>
<protein>
    <submittedName>
        <fullName evidence="1">Uncharacterized protein</fullName>
    </submittedName>
</protein>
<comment type="caution">
    <text evidence="1">The sequence shown here is derived from an EMBL/GenBank/DDBJ whole genome shotgun (WGS) entry which is preliminary data.</text>
</comment>
<reference evidence="1 2" key="1">
    <citation type="journal article" date="2015" name="Nature">
        <title>rRNA introns, odd ribosomes, and small enigmatic genomes across a large radiation of phyla.</title>
        <authorList>
            <person name="Brown C.T."/>
            <person name="Hug L.A."/>
            <person name="Thomas B.C."/>
            <person name="Sharon I."/>
            <person name="Castelle C.J."/>
            <person name="Singh A."/>
            <person name="Wilkins M.J."/>
            <person name="Williams K.H."/>
            <person name="Banfield J.F."/>
        </authorList>
    </citation>
    <scope>NUCLEOTIDE SEQUENCE [LARGE SCALE GENOMIC DNA]</scope>
</reference>
<dbReference type="AlphaFoldDB" id="A0A0G1GSD2"/>
<evidence type="ECO:0000313" key="1">
    <source>
        <dbReference type="EMBL" id="KKT37505.1"/>
    </source>
</evidence>
<accession>A0A0G1GSD2</accession>
<dbReference type="Proteomes" id="UP000034097">
    <property type="component" value="Unassembled WGS sequence"/>
</dbReference>
<name>A0A0G1GSD2_9BACT</name>
<dbReference type="EMBL" id="LCHQ01000032">
    <property type="protein sequence ID" value="KKT37505.1"/>
    <property type="molecule type" value="Genomic_DNA"/>
</dbReference>
<feature type="non-terminal residue" evidence="1">
    <location>
        <position position="1"/>
    </location>
</feature>